<dbReference type="RefSeq" id="WP_377153550.1">
    <property type="nucleotide sequence ID" value="NZ_JBHSAF010000014.1"/>
</dbReference>
<evidence type="ECO:0000256" key="8">
    <source>
        <dbReference type="SAM" id="Phobius"/>
    </source>
</evidence>
<evidence type="ECO:0000256" key="4">
    <source>
        <dbReference type="ARBA" id="ARBA00022475"/>
    </source>
</evidence>
<keyword evidence="5 8" id="KW-0812">Transmembrane</keyword>
<evidence type="ECO:0000256" key="6">
    <source>
        <dbReference type="ARBA" id="ARBA00022989"/>
    </source>
</evidence>
<keyword evidence="10" id="KW-1185">Reference proteome</keyword>
<feature type="transmembrane region" description="Helical" evidence="8">
    <location>
        <begin position="278"/>
        <end position="299"/>
    </location>
</feature>
<accession>A0ABV8CR13</accession>
<comment type="similarity">
    <text evidence="2">Belongs to the binding-protein-dependent transport system permease family. FecCD subfamily.</text>
</comment>
<keyword evidence="3" id="KW-0813">Transport</keyword>
<feature type="transmembrane region" description="Helical" evidence="8">
    <location>
        <begin position="61"/>
        <end position="78"/>
    </location>
</feature>
<protein>
    <submittedName>
        <fullName evidence="9">Iron chelate uptake ABC transporter family permease subunit</fullName>
    </submittedName>
</protein>
<feature type="transmembrane region" description="Helical" evidence="8">
    <location>
        <begin position="90"/>
        <end position="111"/>
    </location>
</feature>
<reference evidence="10" key="1">
    <citation type="journal article" date="2019" name="Int. J. Syst. Evol. Microbiol.">
        <title>The Global Catalogue of Microorganisms (GCM) 10K type strain sequencing project: providing services to taxonomists for standard genome sequencing and annotation.</title>
        <authorList>
            <consortium name="The Broad Institute Genomics Platform"/>
            <consortium name="The Broad Institute Genome Sequencing Center for Infectious Disease"/>
            <person name="Wu L."/>
            <person name="Ma J."/>
        </authorList>
    </citation>
    <scope>NUCLEOTIDE SEQUENCE [LARGE SCALE GENOMIC DNA]</scope>
    <source>
        <strain evidence="10">CCUG 54939</strain>
    </source>
</reference>
<evidence type="ECO:0000313" key="9">
    <source>
        <dbReference type="EMBL" id="MFC3914558.1"/>
    </source>
</evidence>
<sequence>MSPARSETLLWLTAALTLSLMLALSLLLGARPIPVGAIWDTLGGGVNDFSPLILHGRLPRTLLALLAGVALGLSGIMMQSLTRNPLADPGILGINAGASFAVVFCVGLLGLSSQQAVIFSALLGTSSAALLVFFLGNLRGLSVHSAHFVLAGIAINAILSGLSSAITLLNPAAFERFRFWNAGSVDILDLTPVLWACPLWLLGLGLALWLATPLNAMVLGQQTATSLGLRHGLILLYSLLSLTLLVGTSTALTGPIGFIGLMIPPLVRWLAGQDHRRMMLLACFLAPSLLLAADILGRFMLTNGIRVAVVTALLGAPIMIWLVRRHGGSLR</sequence>
<dbReference type="Pfam" id="PF01032">
    <property type="entry name" value="FecCD"/>
    <property type="match status" value="1"/>
</dbReference>
<name>A0ABV8CR13_9GAMM</name>
<dbReference type="InterPro" id="IPR037294">
    <property type="entry name" value="ABC_BtuC-like"/>
</dbReference>
<evidence type="ECO:0000256" key="1">
    <source>
        <dbReference type="ARBA" id="ARBA00004651"/>
    </source>
</evidence>
<dbReference type="SUPFAM" id="SSF81345">
    <property type="entry name" value="ABC transporter involved in vitamin B12 uptake, BtuC"/>
    <property type="match status" value="1"/>
</dbReference>
<dbReference type="EMBL" id="JBHSAF010000014">
    <property type="protein sequence ID" value="MFC3914558.1"/>
    <property type="molecule type" value="Genomic_DNA"/>
</dbReference>
<evidence type="ECO:0000256" key="2">
    <source>
        <dbReference type="ARBA" id="ARBA00007935"/>
    </source>
</evidence>
<keyword evidence="4" id="KW-1003">Cell membrane</keyword>
<dbReference type="PANTHER" id="PTHR30472">
    <property type="entry name" value="FERRIC ENTEROBACTIN TRANSPORT SYSTEM PERMEASE PROTEIN"/>
    <property type="match status" value="1"/>
</dbReference>
<evidence type="ECO:0000256" key="3">
    <source>
        <dbReference type="ARBA" id="ARBA00022448"/>
    </source>
</evidence>
<gene>
    <name evidence="9" type="ORF">ACFOSS_13970</name>
</gene>
<organism evidence="9 10">
    <name type="scientific">Pseudaeromonas sharmana</name>
    <dbReference type="NCBI Taxonomy" id="328412"/>
    <lineage>
        <taxon>Bacteria</taxon>
        <taxon>Pseudomonadati</taxon>
        <taxon>Pseudomonadota</taxon>
        <taxon>Gammaproteobacteria</taxon>
        <taxon>Aeromonadales</taxon>
        <taxon>Aeromonadaceae</taxon>
        <taxon>Pseudaeromonas</taxon>
    </lineage>
</organism>
<evidence type="ECO:0000256" key="5">
    <source>
        <dbReference type="ARBA" id="ARBA00022692"/>
    </source>
</evidence>
<keyword evidence="7 8" id="KW-0472">Membrane</keyword>
<feature type="transmembrane region" description="Helical" evidence="8">
    <location>
        <begin position="227"/>
        <end position="246"/>
    </location>
</feature>
<comment type="subcellular location">
    <subcellularLocation>
        <location evidence="1">Cell membrane</location>
        <topology evidence="1">Multi-pass membrane protein</topology>
    </subcellularLocation>
</comment>
<dbReference type="Gene3D" id="1.10.3470.10">
    <property type="entry name" value="ABC transporter involved in vitamin B12 uptake, BtuC"/>
    <property type="match status" value="1"/>
</dbReference>
<dbReference type="InterPro" id="IPR000522">
    <property type="entry name" value="ABC_transptr_permease_BtuC"/>
</dbReference>
<feature type="transmembrane region" description="Helical" evidence="8">
    <location>
        <begin position="252"/>
        <end position="271"/>
    </location>
</feature>
<evidence type="ECO:0000256" key="7">
    <source>
        <dbReference type="ARBA" id="ARBA00023136"/>
    </source>
</evidence>
<keyword evidence="6 8" id="KW-1133">Transmembrane helix</keyword>
<feature type="transmembrane region" description="Helical" evidence="8">
    <location>
        <begin position="305"/>
        <end position="323"/>
    </location>
</feature>
<proteinExistence type="inferred from homology"/>
<feature type="transmembrane region" description="Helical" evidence="8">
    <location>
        <begin position="117"/>
        <end position="136"/>
    </location>
</feature>
<dbReference type="CDD" id="cd06550">
    <property type="entry name" value="TM_ABC_iron-siderophores_like"/>
    <property type="match status" value="1"/>
</dbReference>
<evidence type="ECO:0000313" key="10">
    <source>
        <dbReference type="Proteomes" id="UP001595692"/>
    </source>
</evidence>
<feature type="transmembrane region" description="Helical" evidence="8">
    <location>
        <begin position="148"/>
        <end position="173"/>
    </location>
</feature>
<dbReference type="PANTHER" id="PTHR30472:SF1">
    <property type="entry name" value="FE(3+) DICITRATE TRANSPORT SYSTEM PERMEASE PROTEIN FECC-RELATED"/>
    <property type="match status" value="1"/>
</dbReference>
<feature type="transmembrane region" description="Helical" evidence="8">
    <location>
        <begin position="193"/>
        <end position="215"/>
    </location>
</feature>
<dbReference type="Proteomes" id="UP001595692">
    <property type="component" value="Unassembled WGS sequence"/>
</dbReference>
<comment type="caution">
    <text evidence="9">The sequence shown here is derived from an EMBL/GenBank/DDBJ whole genome shotgun (WGS) entry which is preliminary data.</text>
</comment>